<protein>
    <submittedName>
        <fullName evidence="1">Uncharacterized protein</fullName>
    </submittedName>
</protein>
<dbReference type="EMBL" id="BKCJ010460999">
    <property type="protein sequence ID" value="GFA64492.1"/>
    <property type="molecule type" value="Genomic_DNA"/>
</dbReference>
<accession>A0A699JXZ9</accession>
<proteinExistence type="predicted"/>
<organism evidence="1">
    <name type="scientific">Tanacetum cinerariifolium</name>
    <name type="common">Dalmatian daisy</name>
    <name type="synonym">Chrysanthemum cinerariifolium</name>
    <dbReference type="NCBI Taxonomy" id="118510"/>
    <lineage>
        <taxon>Eukaryota</taxon>
        <taxon>Viridiplantae</taxon>
        <taxon>Streptophyta</taxon>
        <taxon>Embryophyta</taxon>
        <taxon>Tracheophyta</taxon>
        <taxon>Spermatophyta</taxon>
        <taxon>Magnoliopsida</taxon>
        <taxon>eudicotyledons</taxon>
        <taxon>Gunneridae</taxon>
        <taxon>Pentapetalae</taxon>
        <taxon>asterids</taxon>
        <taxon>campanulids</taxon>
        <taxon>Asterales</taxon>
        <taxon>Asteraceae</taxon>
        <taxon>Asteroideae</taxon>
        <taxon>Anthemideae</taxon>
        <taxon>Anthemidinae</taxon>
        <taxon>Tanacetum</taxon>
    </lineage>
</organism>
<comment type="caution">
    <text evidence="1">The sequence shown here is derived from an EMBL/GenBank/DDBJ whole genome shotgun (WGS) entry which is preliminary data.</text>
</comment>
<sequence length="74" mass="7847">MIQLGAASPLPVPSPPFEVEESLTSSVDYGFIDIVDASICDSESRAMTAVGEDRSTALEASIMTLEAQVRTLQT</sequence>
<name>A0A699JXZ9_TANCI</name>
<gene>
    <name evidence="1" type="ORF">Tci_636464</name>
</gene>
<reference evidence="1" key="1">
    <citation type="journal article" date="2019" name="Sci. Rep.">
        <title>Draft genome of Tanacetum cinerariifolium, the natural source of mosquito coil.</title>
        <authorList>
            <person name="Yamashiro T."/>
            <person name="Shiraishi A."/>
            <person name="Satake H."/>
            <person name="Nakayama K."/>
        </authorList>
    </citation>
    <scope>NUCLEOTIDE SEQUENCE</scope>
</reference>
<dbReference type="AlphaFoldDB" id="A0A699JXZ9"/>
<evidence type="ECO:0000313" key="1">
    <source>
        <dbReference type="EMBL" id="GFA64492.1"/>
    </source>
</evidence>